<keyword evidence="2 5" id="KW-0812">Transmembrane</keyword>
<evidence type="ECO:0000256" key="1">
    <source>
        <dbReference type="ARBA" id="ARBA00004141"/>
    </source>
</evidence>
<keyword evidence="4 5" id="KW-0472">Membrane</keyword>
<dbReference type="AlphaFoldDB" id="A0A0N4UYM4"/>
<dbReference type="WBParaSite" id="EVEC_0000268701-mRNA-1">
    <property type="protein sequence ID" value="EVEC_0000268701-mRNA-1"/>
    <property type="gene ID" value="EVEC_0000268701"/>
</dbReference>
<protein>
    <submittedName>
        <fullName evidence="6">G_PROTEIN_RECEP_F2_4 domain-containing protein</fullName>
    </submittedName>
</protein>
<sequence>LKKTDSGIPLLFTAILTIAVPNFFNREDDFCWVRPDYLIYAVVAPTSVVVFNGLICFFMIMINLFPHLIRSRTITLTHQRSSRRLKIITLILIQFSLGLPWVNFDELFKSLWVKNCNNCTNQFL</sequence>
<dbReference type="GO" id="GO:0004930">
    <property type="term" value="F:G protein-coupled receptor activity"/>
    <property type="evidence" value="ECO:0007669"/>
    <property type="project" value="InterPro"/>
</dbReference>
<organism evidence="6">
    <name type="scientific">Enterobius vermicularis</name>
    <name type="common">Human pinworm</name>
    <dbReference type="NCBI Taxonomy" id="51028"/>
    <lineage>
        <taxon>Eukaryota</taxon>
        <taxon>Metazoa</taxon>
        <taxon>Ecdysozoa</taxon>
        <taxon>Nematoda</taxon>
        <taxon>Chromadorea</taxon>
        <taxon>Rhabditida</taxon>
        <taxon>Spirurina</taxon>
        <taxon>Oxyuridomorpha</taxon>
        <taxon>Oxyuroidea</taxon>
        <taxon>Oxyuridae</taxon>
        <taxon>Enterobius</taxon>
    </lineage>
</organism>
<dbReference type="Pfam" id="PF00002">
    <property type="entry name" value="7tm_2"/>
    <property type="match status" value="1"/>
</dbReference>
<evidence type="ECO:0000256" key="3">
    <source>
        <dbReference type="ARBA" id="ARBA00022989"/>
    </source>
</evidence>
<proteinExistence type="predicted"/>
<reference evidence="6" key="1">
    <citation type="submission" date="2017-02" db="UniProtKB">
        <authorList>
            <consortium name="WormBaseParasite"/>
        </authorList>
    </citation>
    <scope>IDENTIFICATION</scope>
</reference>
<evidence type="ECO:0000256" key="2">
    <source>
        <dbReference type="ARBA" id="ARBA00022692"/>
    </source>
</evidence>
<evidence type="ECO:0000313" key="6">
    <source>
        <dbReference type="WBParaSite" id="EVEC_0000268701-mRNA-1"/>
    </source>
</evidence>
<dbReference type="Gene3D" id="1.20.1070.10">
    <property type="entry name" value="Rhodopsin 7-helix transmembrane proteins"/>
    <property type="match status" value="1"/>
</dbReference>
<comment type="subcellular location">
    <subcellularLocation>
        <location evidence="1">Membrane</location>
        <topology evidence="1">Multi-pass membrane protein</topology>
    </subcellularLocation>
</comment>
<dbReference type="GO" id="GO:0016020">
    <property type="term" value="C:membrane"/>
    <property type="evidence" value="ECO:0007669"/>
    <property type="project" value="UniProtKB-SubCell"/>
</dbReference>
<dbReference type="InterPro" id="IPR000832">
    <property type="entry name" value="GPCR_2_secretin-like"/>
</dbReference>
<accession>A0A0N4UYM4</accession>
<evidence type="ECO:0000256" key="4">
    <source>
        <dbReference type="ARBA" id="ARBA00023136"/>
    </source>
</evidence>
<feature type="transmembrane region" description="Helical" evidence="5">
    <location>
        <begin position="85"/>
        <end position="104"/>
    </location>
</feature>
<evidence type="ECO:0000256" key="5">
    <source>
        <dbReference type="SAM" id="Phobius"/>
    </source>
</evidence>
<name>A0A0N4UYM4_ENTVE</name>
<feature type="transmembrane region" description="Helical" evidence="5">
    <location>
        <begin position="7"/>
        <end position="25"/>
    </location>
</feature>
<feature type="transmembrane region" description="Helical" evidence="5">
    <location>
        <begin position="37"/>
        <end position="65"/>
    </location>
</feature>
<keyword evidence="3 5" id="KW-1133">Transmembrane helix</keyword>